<dbReference type="KEGG" id="mant:BHD05_07735"/>
<evidence type="ECO:0000313" key="3">
    <source>
        <dbReference type="Proteomes" id="UP000464507"/>
    </source>
</evidence>
<accession>A0A7L5AGA5</accession>
<dbReference type="Gene3D" id="3.30.70.970">
    <property type="entry name" value="RraB-like"/>
    <property type="match status" value="1"/>
</dbReference>
<evidence type="ECO:0000259" key="1">
    <source>
        <dbReference type="Pfam" id="PF06877"/>
    </source>
</evidence>
<dbReference type="InterPro" id="IPR009671">
    <property type="entry name" value="RraB_dom"/>
</dbReference>
<name>A0A7L5AGA5_9MICO</name>
<proteinExistence type="predicted"/>
<feature type="domain" description="Regulator of ribonuclease activity B" evidence="1">
    <location>
        <begin position="11"/>
        <end position="105"/>
    </location>
</feature>
<reference evidence="2 3" key="1">
    <citation type="submission" date="2016-09" db="EMBL/GenBank/DDBJ databases">
        <title>Complete genome sequence of microbes from the polar regions.</title>
        <authorList>
            <person name="Liao L."/>
            <person name="Chen B."/>
        </authorList>
    </citation>
    <scope>NUCLEOTIDE SEQUENCE [LARGE SCALE GENOMIC DNA]</scope>
    <source>
        <strain evidence="2 3">ZS314</strain>
    </source>
</reference>
<dbReference type="Proteomes" id="UP000464507">
    <property type="component" value="Chromosome"/>
</dbReference>
<keyword evidence="3" id="KW-1185">Reference proteome</keyword>
<dbReference type="EMBL" id="CP017146">
    <property type="protein sequence ID" value="QHO69548.1"/>
    <property type="molecule type" value="Genomic_DNA"/>
</dbReference>
<organism evidence="2 3">
    <name type="scientific">Marisediminicola antarctica</name>
    <dbReference type="NCBI Taxonomy" id="674079"/>
    <lineage>
        <taxon>Bacteria</taxon>
        <taxon>Bacillati</taxon>
        <taxon>Actinomycetota</taxon>
        <taxon>Actinomycetes</taxon>
        <taxon>Micrococcales</taxon>
        <taxon>Microbacteriaceae</taxon>
        <taxon>Marisediminicola</taxon>
    </lineage>
</organism>
<dbReference type="OrthoDB" id="5190653at2"/>
<protein>
    <recommendedName>
        <fullName evidence="1">Regulator of ribonuclease activity B domain-containing protein</fullName>
    </recommendedName>
</protein>
<sequence length="118" mass="13093">MARDLEAQRAMNSEQLAQRVKMGDHLDIARVIEHFALFTGRKEADAARAQLTAEGFATSLKRSGWSKFELRVTQTATIEAHEVDDMVCRVFKVIERNHGSYDGWGGPLAYPPTLGGTS</sequence>
<dbReference type="Pfam" id="PF06877">
    <property type="entry name" value="RraB"/>
    <property type="match status" value="1"/>
</dbReference>
<dbReference type="InterPro" id="IPR036701">
    <property type="entry name" value="RraB-like_sf"/>
</dbReference>
<dbReference type="RefSeq" id="WP_161885922.1">
    <property type="nucleotide sequence ID" value="NZ_CP017146.1"/>
</dbReference>
<evidence type="ECO:0000313" key="2">
    <source>
        <dbReference type="EMBL" id="QHO69548.1"/>
    </source>
</evidence>
<dbReference type="SUPFAM" id="SSF89946">
    <property type="entry name" value="Hypothetical protein VC0424"/>
    <property type="match status" value="1"/>
</dbReference>
<gene>
    <name evidence="2" type="ORF">BHD05_07735</name>
</gene>
<dbReference type="AlphaFoldDB" id="A0A7L5AGA5"/>